<dbReference type="Proteomes" id="UP001519460">
    <property type="component" value="Unassembled WGS sequence"/>
</dbReference>
<organism evidence="2 3">
    <name type="scientific">Batillaria attramentaria</name>
    <dbReference type="NCBI Taxonomy" id="370345"/>
    <lineage>
        <taxon>Eukaryota</taxon>
        <taxon>Metazoa</taxon>
        <taxon>Spiralia</taxon>
        <taxon>Lophotrochozoa</taxon>
        <taxon>Mollusca</taxon>
        <taxon>Gastropoda</taxon>
        <taxon>Caenogastropoda</taxon>
        <taxon>Sorbeoconcha</taxon>
        <taxon>Cerithioidea</taxon>
        <taxon>Batillariidae</taxon>
        <taxon>Batillaria</taxon>
    </lineage>
</organism>
<dbReference type="AlphaFoldDB" id="A0ABD0JX95"/>
<keyword evidence="3" id="KW-1185">Reference proteome</keyword>
<gene>
    <name evidence="2" type="ORF">BaRGS_00028998</name>
</gene>
<comment type="caution">
    <text evidence="2">The sequence shown here is derived from an EMBL/GenBank/DDBJ whole genome shotgun (WGS) entry which is preliminary data.</text>
</comment>
<proteinExistence type="predicted"/>
<dbReference type="EMBL" id="JACVVK020000296">
    <property type="protein sequence ID" value="KAK7479722.1"/>
    <property type="molecule type" value="Genomic_DNA"/>
</dbReference>
<name>A0ABD0JX95_9CAEN</name>
<reference evidence="2 3" key="1">
    <citation type="journal article" date="2023" name="Sci. Data">
        <title>Genome assembly of the Korean intertidal mud-creeper Batillaria attramentaria.</title>
        <authorList>
            <person name="Patra A.K."/>
            <person name="Ho P.T."/>
            <person name="Jun S."/>
            <person name="Lee S.J."/>
            <person name="Kim Y."/>
            <person name="Won Y.J."/>
        </authorList>
    </citation>
    <scope>NUCLEOTIDE SEQUENCE [LARGE SCALE GENOMIC DNA]</scope>
    <source>
        <strain evidence="2">Wonlab-2016</strain>
    </source>
</reference>
<feature type="compositionally biased region" description="Acidic residues" evidence="1">
    <location>
        <begin position="14"/>
        <end position="24"/>
    </location>
</feature>
<protein>
    <submittedName>
        <fullName evidence="2">Uncharacterized protein</fullName>
    </submittedName>
</protein>
<feature type="region of interest" description="Disordered" evidence="1">
    <location>
        <begin position="1"/>
        <end position="60"/>
    </location>
</feature>
<evidence type="ECO:0000313" key="3">
    <source>
        <dbReference type="Proteomes" id="UP001519460"/>
    </source>
</evidence>
<sequence>MHWLSPDGAAASQEADDHDEDADGHEDVGQREDDVDLGQLQDVLGHVGVHPQPDPHNPEWRILVAVGKKEKSR</sequence>
<evidence type="ECO:0000256" key="1">
    <source>
        <dbReference type="SAM" id="MobiDB-lite"/>
    </source>
</evidence>
<accession>A0ABD0JX95</accession>
<evidence type="ECO:0000313" key="2">
    <source>
        <dbReference type="EMBL" id="KAK7479722.1"/>
    </source>
</evidence>